<protein>
    <submittedName>
        <fullName evidence="1">Uncharacterized protein</fullName>
    </submittedName>
</protein>
<reference evidence="1" key="1">
    <citation type="submission" date="2023-06" db="EMBL/GenBank/DDBJ databases">
        <authorList>
            <consortium name="Lawrence Berkeley National Laboratory"/>
            <person name="Ahrendt S."/>
            <person name="Sahu N."/>
            <person name="Indic B."/>
            <person name="Wong-Bajracharya J."/>
            <person name="Merenyi Z."/>
            <person name="Ke H.-M."/>
            <person name="Monk M."/>
            <person name="Kocsube S."/>
            <person name="Drula E."/>
            <person name="Lipzen A."/>
            <person name="Balint B."/>
            <person name="Henrissat B."/>
            <person name="Andreopoulos B."/>
            <person name="Martin F.M."/>
            <person name="Harder C.B."/>
            <person name="Rigling D."/>
            <person name="Ford K.L."/>
            <person name="Foster G.D."/>
            <person name="Pangilinan J."/>
            <person name="Papanicolaou A."/>
            <person name="Barry K."/>
            <person name="LaButti K."/>
            <person name="Viragh M."/>
            <person name="Koriabine M."/>
            <person name="Yan M."/>
            <person name="Riley R."/>
            <person name="Champramary S."/>
            <person name="Plett K.L."/>
            <person name="Tsai I.J."/>
            <person name="Slot J."/>
            <person name="Sipos G."/>
            <person name="Plett J."/>
            <person name="Nagy L.G."/>
            <person name="Grigoriev I.V."/>
        </authorList>
    </citation>
    <scope>NUCLEOTIDE SEQUENCE</scope>
    <source>
        <strain evidence="1">HWK02</strain>
    </source>
</reference>
<gene>
    <name evidence="1" type="ORF">EDD18DRAFT_379479</name>
</gene>
<evidence type="ECO:0000313" key="1">
    <source>
        <dbReference type="EMBL" id="KAK0494033.1"/>
    </source>
</evidence>
<sequence>MTSDSSLENLRKSLLTFSTKSSSNTGVKDLTFLWINCRQVSRNFKEAVERVFVIKHLKKTWILIDPSEWYSEDHGKVFLASEFKFPRIDPTNPSRAI</sequence>
<proteinExistence type="predicted"/>
<dbReference type="AlphaFoldDB" id="A0AA39Q3A3"/>
<dbReference type="EMBL" id="JAUEPU010000022">
    <property type="protein sequence ID" value="KAK0494033.1"/>
    <property type="molecule type" value="Genomic_DNA"/>
</dbReference>
<name>A0AA39Q3A3_9AGAR</name>
<comment type="caution">
    <text evidence="1">The sequence shown here is derived from an EMBL/GenBank/DDBJ whole genome shotgun (WGS) entry which is preliminary data.</text>
</comment>
<accession>A0AA39Q3A3</accession>
<keyword evidence="2" id="KW-1185">Reference proteome</keyword>
<dbReference type="Proteomes" id="UP001175228">
    <property type="component" value="Unassembled WGS sequence"/>
</dbReference>
<evidence type="ECO:0000313" key="2">
    <source>
        <dbReference type="Proteomes" id="UP001175228"/>
    </source>
</evidence>
<organism evidence="1 2">
    <name type="scientific">Armillaria luteobubalina</name>
    <dbReference type="NCBI Taxonomy" id="153913"/>
    <lineage>
        <taxon>Eukaryota</taxon>
        <taxon>Fungi</taxon>
        <taxon>Dikarya</taxon>
        <taxon>Basidiomycota</taxon>
        <taxon>Agaricomycotina</taxon>
        <taxon>Agaricomycetes</taxon>
        <taxon>Agaricomycetidae</taxon>
        <taxon>Agaricales</taxon>
        <taxon>Marasmiineae</taxon>
        <taxon>Physalacriaceae</taxon>
        <taxon>Armillaria</taxon>
    </lineage>
</organism>